<dbReference type="PANTHER" id="PTHR43126">
    <property type="entry name" value="D-ALANYL-D-ALANINE DIPEPTIDASE"/>
    <property type="match status" value="1"/>
</dbReference>
<evidence type="ECO:0000313" key="11">
    <source>
        <dbReference type="EMBL" id="CUH61847.1"/>
    </source>
</evidence>
<dbReference type="GO" id="GO:0160237">
    <property type="term" value="F:D-Ala-D-Ala dipeptidase activity"/>
    <property type="evidence" value="ECO:0007669"/>
    <property type="project" value="UniProtKB-EC"/>
</dbReference>
<feature type="binding site" evidence="9">
    <location>
        <position position="241"/>
    </location>
    <ligand>
        <name>Zn(2+)</name>
        <dbReference type="ChEBI" id="CHEBI:29105"/>
        <note>catalytic</note>
    </ligand>
</feature>
<name>A0A0P1F2J7_9RHOB</name>
<keyword evidence="7 9" id="KW-0482">Metalloprotease</keyword>
<dbReference type="GO" id="GO:0008237">
    <property type="term" value="F:metallopeptidase activity"/>
    <property type="evidence" value="ECO:0007669"/>
    <property type="project" value="UniProtKB-KW"/>
</dbReference>
<dbReference type="SUPFAM" id="SSF55166">
    <property type="entry name" value="Hedgehog/DD-peptidase"/>
    <property type="match status" value="1"/>
</dbReference>
<protein>
    <recommendedName>
        <fullName evidence="9 10">D-alanyl-D-alanine dipeptidase</fullName>
        <shortName evidence="9 10">D-Ala-D-Ala dipeptidase</shortName>
        <ecNumber evidence="9 10">3.4.13.22</ecNumber>
    </recommendedName>
</protein>
<dbReference type="EC" id="3.4.13.22" evidence="9 10"/>
<evidence type="ECO:0000256" key="8">
    <source>
        <dbReference type="ARBA" id="ARBA00023316"/>
    </source>
</evidence>
<gene>
    <name evidence="9 11" type="primary">ddpX</name>
    <name evidence="11" type="ORF">THS5294_03160</name>
</gene>
<feature type="site" description="Transition state stabilizer" evidence="9">
    <location>
        <position position="112"/>
    </location>
</feature>
<comment type="similarity">
    <text evidence="9 10">Belongs to the peptidase M15D family.</text>
</comment>
<dbReference type="Gene3D" id="3.30.1380.10">
    <property type="match status" value="1"/>
</dbReference>
<feature type="active site" description="Proton donor/acceptor" evidence="9">
    <location>
        <position position="238"/>
    </location>
</feature>
<dbReference type="Proteomes" id="UP000051298">
    <property type="component" value="Unassembled WGS sequence"/>
</dbReference>
<comment type="function">
    <text evidence="9 10">Catalyzes hydrolysis of the D-alanyl-D-alanine dipeptide.</text>
</comment>
<organism evidence="11 12">
    <name type="scientific">Thalassobacter stenotrophicus</name>
    <dbReference type="NCBI Taxonomy" id="266809"/>
    <lineage>
        <taxon>Bacteria</taxon>
        <taxon>Pseudomonadati</taxon>
        <taxon>Pseudomonadota</taxon>
        <taxon>Alphaproteobacteria</taxon>
        <taxon>Rhodobacterales</taxon>
        <taxon>Roseobacteraceae</taxon>
        <taxon>Thalassobacter</taxon>
    </lineage>
</organism>
<evidence type="ECO:0000256" key="7">
    <source>
        <dbReference type="ARBA" id="ARBA00023049"/>
    </source>
</evidence>
<keyword evidence="3 9" id="KW-0479">Metal-binding</keyword>
<comment type="cofactor">
    <cofactor evidence="9">
        <name>Zn(2+)</name>
        <dbReference type="ChEBI" id="CHEBI:29105"/>
    </cofactor>
    <text evidence="9">Binds 1 zinc ion per subunit.</text>
</comment>
<accession>A0A0P1F2J7</accession>
<dbReference type="GO" id="GO:0006508">
    <property type="term" value="P:proteolysis"/>
    <property type="evidence" value="ECO:0007669"/>
    <property type="project" value="UniProtKB-KW"/>
</dbReference>
<evidence type="ECO:0000256" key="6">
    <source>
        <dbReference type="ARBA" id="ARBA00022997"/>
    </source>
</evidence>
<evidence type="ECO:0000313" key="12">
    <source>
        <dbReference type="Proteomes" id="UP000051298"/>
    </source>
</evidence>
<evidence type="ECO:0000256" key="4">
    <source>
        <dbReference type="ARBA" id="ARBA00022801"/>
    </source>
</evidence>
<evidence type="ECO:0000256" key="3">
    <source>
        <dbReference type="ARBA" id="ARBA00022723"/>
    </source>
</evidence>
<dbReference type="Pfam" id="PF01427">
    <property type="entry name" value="Peptidase_M15"/>
    <property type="match status" value="1"/>
</dbReference>
<proteinExistence type="inferred from homology"/>
<evidence type="ECO:0000256" key="2">
    <source>
        <dbReference type="ARBA" id="ARBA00022670"/>
    </source>
</evidence>
<evidence type="ECO:0000256" key="1">
    <source>
        <dbReference type="ARBA" id="ARBA00001362"/>
    </source>
</evidence>
<keyword evidence="2 9" id="KW-0645">Protease</keyword>
<dbReference type="InterPro" id="IPR009045">
    <property type="entry name" value="Zn_M74/Hedgehog-like"/>
</dbReference>
<evidence type="ECO:0000256" key="10">
    <source>
        <dbReference type="PIRNR" id="PIRNR026671"/>
    </source>
</evidence>
<dbReference type="GO" id="GO:0071555">
    <property type="term" value="P:cell wall organization"/>
    <property type="evidence" value="ECO:0007669"/>
    <property type="project" value="UniProtKB-KW"/>
</dbReference>
<dbReference type="PANTHER" id="PTHR43126:SF2">
    <property type="entry name" value="D-ALANYL-D-ALANINE DIPEPTIDASE"/>
    <property type="match status" value="1"/>
</dbReference>
<comment type="catalytic activity">
    <reaction evidence="1 9 10">
        <text>D-alanyl-D-alanine + H2O = 2 D-alanine</text>
        <dbReference type="Rhea" id="RHEA:20661"/>
        <dbReference type="ChEBI" id="CHEBI:15377"/>
        <dbReference type="ChEBI" id="CHEBI:57416"/>
        <dbReference type="ChEBI" id="CHEBI:57822"/>
        <dbReference type="EC" id="3.4.13.22"/>
    </reaction>
</comment>
<dbReference type="InterPro" id="IPR000755">
    <property type="entry name" value="A_A_dipeptidase"/>
</dbReference>
<keyword evidence="5 9" id="KW-0862">Zinc</keyword>
<dbReference type="RefSeq" id="WP_058124456.1">
    <property type="nucleotide sequence ID" value="NZ_CYRX01000033.1"/>
</dbReference>
<keyword evidence="8 10" id="KW-0961">Cell wall biogenesis/degradation</keyword>
<reference evidence="11 12" key="1">
    <citation type="submission" date="2015-09" db="EMBL/GenBank/DDBJ databases">
        <authorList>
            <consortium name="Swine Surveillance"/>
        </authorList>
    </citation>
    <scope>NUCLEOTIDE SEQUENCE [LARGE SCALE GENOMIC DNA]</scope>
    <source>
        <strain evidence="11 12">CECT 5294</strain>
    </source>
</reference>
<feature type="binding site" evidence="9">
    <location>
        <position position="173"/>
    </location>
    <ligand>
        <name>Zn(2+)</name>
        <dbReference type="ChEBI" id="CHEBI:29105"/>
        <note>catalytic</note>
    </ligand>
</feature>
<dbReference type="EMBL" id="CYRX01000033">
    <property type="protein sequence ID" value="CUH61847.1"/>
    <property type="molecule type" value="Genomic_DNA"/>
</dbReference>
<sequence length="265" mass="29409">MIQSVTQGVLGTYRTQSIAERVARAEALRPGYRDHPMDVSAPAQRDAMVDLRASGIAGENYYHSLHNPPYHTKIDGSVPDLLLRAPLAERLQTVNTVLAPYGLELWVFDAWRPIAVQNYFHDHWMPTHLRRHDPSLEGAALQAEVEKYWARGAPGGMIDPTSPPPHATGAAVDLTLRRIGGDALFMGSVFDDVTEISNTAHLETASDVMSFSAIEARDNRRMLFWVMDAAGFANNPTEWWHFSLGDQMWARITGAEAAYYGPAPI</sequence>
<evidence type="ECO:0000256" key="5">
    <source>
        <dbReference type="ARBA" id="ARBA00022833"/>
    </source>
</evidence>
<dbReference type="PIRSF" id="PIRSF026671">
    <property type="entry name" value="AA_dipeptidase"/>
    <property type="match status" value="1"/>
</dbReference>
<keyword evidence="4 9" id="KW-0378">Hydrolase</keyword>
<evidence type="ECO:0000256" key="9">
    <source>
        <dbReference type="HAMAP-Rule" id="MF_01924"/>
    </source>
</evidence>
<dbReference type="GO" id="GO:0008270">
    <property type="term" value="F:zinc ion binding"/>
    <property type="evidence" value="ECO:0007669"/>
    <property type="project" value="UniProtKB-UniRule"/>
</dbReference>
<dbReference type="AlphaFoldDB" id="A0A0P1F2J7"/>
<keyword evidence="6 9" id="KW-0224">Dipeptidase</keyword>
<dbReference type="HAMAP" id="MF_01924">
    <property type="entry name" value="A_A_dipeptidase"/>
    <property type="match status" value="1"/>
</dbReference>
<feature type="binding site" evidence="9">
    <location>
        <position position="166"/>
    </location>
    <ligand>
        <name>Zn(2+)</name>
        <dbReference type="ChEBI" id="CHEBI:29105"/>
        <note>catalytic</note>
    </ligand>
</feature>